<dbReference type="RefSeq" id="WP_238279428.1">
    <property type="nucleotide sequence ID" value="NZ_BPQL01000058.1"/>
</dbReference>
<gene>
    <name evidence="3" type="ORF">ABID43_000949</name>
</gene>
<accession>A0ABV2L1A7</accession>
<evidence type="ECO:0000256" key="2">
    <source>
        <dbReference type="SAM" id="SignalP"/>
    </source>
</evidence>
<evidence type="ECO:0000313" key="3">
    <source>
        <dbReference type="EMBL" id="MET3691424.1"/>
    </source>
</evidence>
<evidence type="ECO:0000313" key="4">
    <source>
        <dbReference type="Proteomes" id="UP001549145"/>
    </source>
</evidence>
<dbReference type="Proteomes" id="UP001549145">
    <property type="component" value="Unassembled WGS sequence"/>
</dbReference>
<organism evidence="3 4">
    <name type="scientific">Methylobacterium goesingense</name>
    <dbReference type="NCBI Taxonomy" id="243690"/>
    <lineage>
        <taxon>Bacteria</taxon>
        <taxon>Pseudomonadati</taxon>
        <taxon>Pseudomonadota</taxon>
        <taxon>Alphaproteobacteria</taxon>
        <taxon>Hyphomicrobiales</taxon>
        <taxon>Methylobacteriaceae</taxon>
        <taxon>Methylobacterium</taxon>
    </lineage>
</organism>
<keyword evidence="4" id="KW-1185">Reference proteome</keyword>
<protein>
    <recommendedName>
        <fullName evidence="5">TIGR02301 family protein</fullName>
    </recommendedName>
</protein>
<feature type="signal peptide" evidence="2">
    <location>
        <begin position="1"/>
        <end position="21"/>
    </location>
</feature>
<evidence type="ECO:0000256" key="1">
    <source>
        <dbReference type="SAM" id="MobiDB-lite"/>
    </source>
</evidence>
<dbReference type="EMBL" id="JBEPMM010000002">
    <property type="protein sequence ID" value="MET3691424.1"/>
    <property type="molecule type" value="Genomic_DNA"/>
</dbReference>
<feature type="compositionally biased region" description="Pro residues" evidence="1">
    <location>
        <begin position="26"/>
        <end position="39"/>
    </location>
</feature>
<keyword evidence="2" id="KW-0732">Signal</keyword>
<feature type="region of interest" description="Disordered" evidence="1">
    <location>
        <begin position="22"/>
        <end position="47"/>
    </location>
</feature>
<feature type="chain" id="PRO_5046750147" description="TIGR02301 family protein" evidence="2">
    <location>
        <begin position="22"/>
        <end position="133"/>
    </location>
</feature>
<proteinExistence type="predicted"/>
<comment type="caution">
    <text evidence="3">The sequence shown here is derived from an EMBL/GenBank/DDBJ whole genome shotgun (WGS) entry which is preliminary data.</text>
</comment>
<name>A0ABV2L1A7_9HYPH</name>
<sequence>MIHPMLAAATIAGLLLGQAVAQEARPPGPPEPPPGPAAPETPADRQKNNAAKLAGLVAFVRIHCQDLRTDDARFRGVVTGLGVPFDDLEAGDLHLRALAYADVYARDIPTNCTRAAENFGETGRTIPRLFAKR</sequence>
<reference evidence="3 4" key="1">
    <citation type="submission" date="2024-06" db="EMBL/GenBank/DDBJ databases">
        <title>Genomic Encyclopedia of Type Strains, Phase IV (KMG-IV): sequencing the most valuable type-strain genomes for metagenomic binning, comparative biology and taxonomic classification.</title>
        <authorList>
            <person name="Goeker M."/>
        </authorList>
    </citation>
    <scope>NUCLEOTIDE SEQUENCE [LARGE SCALE GENOMIC DNA]</scope>
    <source>
        <strain evidence="3 4">DSM 21331</strain>
    </source>
</reference>
<evidence type="ECO:0008006" key="5">
    <source>
        <dbReference type="Google" id="ProtNLM"/>
    </source>
</evidence>